<comment type="caution">
    <text evidence="7">The sequence shown here is derived from an EMBL/GenBank/DDBJ whole genome shotgun (WGS) entry which is preliminary data.</text>
</comment>
<dbReference type="PANTHER" id="PTHR32322:SF9">
    <property type="entry name" value="AMINO-ACID METABOLITE EFFLUX PUMP-RELATED"/>
    <property type="match status" value="1"/>
</dbReference>
<evidence type="ECO:0000256" key="5">
    <source>
        <dbReference type="SAM" id="Phobius"/>
    </source>
</evidence>
<keyword evidence="8" id="KW-1185">Reference proteome</keyword>
<dbReference type="AlphaFoldDB" id="K6YEK7"/>
<dbReference type="InterPro" id="IPR000620">
    <property type="entry name" value="EamA_dom"/>
</dbReference>
<keyword evidence="2 5" id="KW-0812">Transmembrane</keyword>
<gene>
    <name evidence="7" type="ORF">GLIP_2447</name>
</gene>
<feature type="transmembrane region" description="Helical" evidence="5">
    <location>
        <begin position="155"/>
        <end position="175"/>
    </location>
</feature>
<sequence length="241" mass="25276">MLLFVLSFNGNLSQLKSAGSWRAAIALFVYAAGFSYAYIDLDTGMGALILFACVQITMLAISWLKGERFNRIESLGVLIAFAGFMYLVSPGANSPSVLGVILMASAGIGWGVYSIIGAGSTTPLIDTGSNFIRAALISALLIPVLFIDSNRIETAGILYGVMSGTLTSALGYTIWYKVLPNLRASVAAVLQLSVPAIAAIGGLLLLGELLSIRMMFASIAILGGIGLVIYAKQSPKKAIRA</sequence>
<feature type="transmembrane region" description="Helical" evidence="5">
    <location>
        <begin position="21"/>
        <end position="39"/>
    </location>
</feature>
<accession>K6YEK7</accession>
<dbReference type="InterPro" id="IPR050638">
    <property type="entry name" value="AA-Vitamin_Transporters"/>
</dbReference>
<dbReference type="Pfam" id="PF00892">
    <property type="entry name" value="EamA"/>
    <property type="match status" value="1"/>
</dbReference>
<evidence type="ECO:0000313" key="8">
    <source>
        <dbReference type="Proteomes" id="UP000006334"/>
    </source>
</evidence>
<dbReference type="SUPFAM" id="SSF103481">
    <property type="entry name" value="Multidrug resistance efflux transporter EmrE"/>
    <property type="match status" value="2"/>
</dbReference>
<feature type="transmembrane region" description="Helical" evidence="5">
    <location>
        <begin position="98"/>
        <end position="119"/>
    </location>
</feature>
<dbReference type="STRING" id="1127673.GLIP_2447"/>
<comment type="subcellular location">
    <subcellularLocation>
        <location evidence="1">Membrane</location>
        <topology evidence="1">Multi-pass membrane protein</topology>
    </subcellularLocation>
</comment>
<feature type="transmembrane region" description="Helical" evidence="5">
    <location>
        <begin position="187"/>
        <end position="206"/>
    </location>
</feature>
<feature type="transmembrane region" description="Helical" evidence="5">
    <location>
        <begin position="45"/>
        <end position="63"/>
    </location>
</feature>
<evidence type="ECO:0000256" key="1">
    <source>
        <dbReference type="ARBA" id="ARBA00004141"/>
    </source>
</evidence>
<feature type="domain" description="EamA" evidence="6">
    <location>
        <begin position="98"/>
        <end position="229"/>
    </location>
</feature>
<dbReference type="GO" id="GO:0016020">
    <property type="term" value="C:membrane"/>
    <property type="evidence" value="ECO:0007669"/>
    <property type="project" value="UniProtKB-SubCell"/>
</dbReference>
<evidence type="ECO:0000259" key="6">
    <source>
        <dbReference type="Pfam" id="PF00892"/>
    </source>
</evidence>
<name>K6YEK7_9ALTE</name>
<protein>
    <recommendedName>
        <fullName evidence="6">EamA domain-containing protein</fullName>
    </recommendedName>
</protein>
<evidence type="ECO:0000256" key="4">
    <source>
        <dbReference type="ARBA" id="ARBA00023136"/>
    </source>
</evidence>
<feature type="transmembrane region" description="Helical" evidence="5">
    <location>
        <begin position="131"/>
        <end position="149"/>
    </location>
</feature>
<keyword evidence="3 5" id="KW-1133">Transmembrane helix</keyword>
<dbReference type="PANTHER" id="PTHR32322">
    <property type="entry name" value="INNER MEMBRANE TRANSPORTER"/>
    <property type="match status" value="1"/>
</dbReference>
<keyword evidence="4 5" id="KW-0472">Membrane</keyword>
<dbReference type="eggNOG" id="COG0697">
    <property type="taxonomic scope" value="Bacteria"/>
</dbReference>
<feature type="transmembrane region" description="Helical" evidence="5">
    <location>
        <begin position="212"/>
        <end position="231"/>
    </location>
</feature>
<reference evidence="7 8" key="1">
    <citation type="journal article" date="2017" name="Antonie Van Leeuwenhoek">
        <title>Rhizobium rhizosphaerae sp. nov., a novel species isolated from rice rhizosphere.</title>
        <authorList>
            <person name="Zhao J.J."/>
            <person name="Zhang J."/>
            <person name="Zhang R.J."/>
            <person name="Zhang C.W."/>
            <person name="Yin H.Q."/>
            <person name="Zhang X.X."/>
        </authorList>
    </citation>
    <scope>NUCLEOTIDE SEQUENCE [LARGE SCALE GENOMIC DNA]</scope>
    <source>
        <strain evidence="7 8">E3</strain>
    </source>
</reference>
<dbReference type="Proteomes" id="UP000006334">
    <property type="component" value="Unassembled WGS sequence"/>
</dbReference>
<feature type="transmembrane region" description="Helical" evidence="5">
    <location>
        <begin position="75"/>
        <end position="92"/>
    </location>
</feature>
<dbReference type="EMBL" id="BAEN01000046">
    <property type="protein sequence ID" value="GAC15073.1"/>
    <property type="molecule type" value="Genomic_DNA"/>
</dbReference>
<evidence type="ECO:0000256" key="2">
    <source>
        <dbReference type="ARBA" id="ARBA00022692"/>
    </source>
</evidence>
<evidence type="ECO:0000313" key="7">
    <source>
        <dbReference type="EMBL" id="GAC15073.1"/>
    </source>
</evidence>
<dbReference type="InterPro" id="IPR037185">
    <property type="entry name" value="EmrE-like"/>
</dbReference>
<organism evidence="7 8">
    <name type="scientific">Aliiglaciecola lipolytica E3</name>
    <dbReference type="NCBI Taxonomy" id="1127673"/>
    <lineage>
        <taxon>Bacteria</taxon>
        <taxon>Pseudomonadati</taxon>
        <taxon>Pseudomonadota</taxon>
        <taxon>Gammaproteobacteria</taxon>
        <taxon>Alteromonadales</taxon>
        <taxon>Alteromonadaceae</taxon>
        <taxon>Aliiglaciecola</taxon>
    </lineage>
</organism>
<proteinExistence type="predicted"/>
<evidence type="ECO:0000256" key="3">
    <source>
        <dbReference type="ARBA" id="ARBA00022989"/>
    </source>
</evidence>